<reference evidence="14" key="1">
    <citation type="submission" date="2020-11" db="EMBL/GenBank/DDBJ databases">
        <authorList>
            <person name="Tran Van P."/>
        </authorList>
    </citation>
    <scope>NUCLEOTIDE SEQUENCE</scope>
</reference>
<evidence type="ECO:0000256" key="9">
    <source>
        <dbReference type="ARBA" id="ARBA00042052"/>
    </source>
</evidence>
<evidence type="ECO:0000313" key="15">
    <source>
        <dbReference type="Proteomes" id="UP000678499"/>
    </source>
</evidence>
<dbReference type="InterPro" id="IPR018376">
    <property type="entry name" value="Enoyl-CoA_hyd/isom_CS"/>
</dbReference>
<dbReference type="EMBL" id="OA882554">
    <property type="protein sequence ID" value="CAD7275963.1"/>
    <property type="molecule type" value="Genomic_DNA"/>
</dbReference>
<comment type="subcellular location">
    <subcellularLocation>
        <location evidence="1">Cytoplasm</location>
        <location evidence="1">Cytosol</location>
    </subcellularLocation>
</comment>
<comment type="similarity">
    <text evidence="2 13">Belongs to the enoyl-CoA hydratase/isomerase family.</text>
</comment>
<evidence type="ECO:0000256" key="2">
    <source>
        <dbReference type="ARBA" id="ARBA00005254"/>
    </source>
</evidence>
<protein>
    <recommendedName>
        <fullName evidence="8">Ethylmalonyl-CoA decarboxylase</fullName>
        <ecNumber evidence="7">4.1.1.94</ecNumber>
    </recommendedName>
    <alternativeName>
        <fullName evidence="10">Enoyl-CoA hydratase domain-containing protein 1</fullName>
    </alternativeName>
    <alternativeName>
        <fullName evidence="9">Methylmalonyl-CoA decarboxylase</fullName>
    </alternativeName>
</protein>
<dbReference type="InterPro" id="IPR001753">
    <property type="entry name" value="Enoyl-CoA_hydra/iso"/>
</dbReference>
<dbReference type="GO" id="GO:0005829">
    <property type="term" value="C:cytosol"/>
    <property type="evidence" value="ECO:0007669"/>
    <property type="project" value="UniProtKB-SubCell"/>
</dbReference>
<accession>A0A7R9BLB9</accession>
<dbReference type="AlphaFoldDB" id="A0A7R9BLB9"/>
<evidence type="ECO:0000256" key="1">
    <source>
        <dbReference type="ARBA" id="ARBA00004514"/>
    </source>
</evidence>
<evidence type="ECO:0000256" key="13">
    <source>
        <dbReference type="RuleBase" id="RU003707"/>
    </source>
</evidence>
<evidence type="ECO:0000256" key="12">
    <source>
        <dbReference type="ARBA" id="ARBA00056546"/>
    </source>
</evidence>
<dbReference type="PROSITE" id="PS00166">
    <property type="entry name" value="ENOYL_COA_HYDRATASE"/>
    <property type="match status" value="1"/>
</dbReference>
<comment type="function">
    <text evidence="12">Decarboxylates ethylmalonyl-CoA, a potentially toxic metabolite, to form butyryl-CoA, suggesting it might be involved in metabolite proofreading. Acts preferentially on (S)-ethylmalonyl-CoA but also has some activity on the (R)-isomer. Also has methylmalonyl-CoA decarboxylase activity at lower level.</text>
</comment>
<comment type="catalytic activity">
    <reaction evidence="11">
        <text>(S)-methylmalonyl-CoA + H(+) = propanoyl-CoA + CO2</text>
        <dbReference type="Rhea" id="RHEA:61340"/>
        <dbReference type="ChEBI" id="CHEBI:15378"/>
        <dbReference type="ChEBI" id="CHEBI:16526"/>
        <dbReference type="ChEBI" id="CHEBI:57327"/>
        <dbReference type="ChEBI" id="CHEBI:57392"/>
        <dbReference type="EC" id="4.1.1.94"/>
    </reaction>
    <physiologicalReaction direction="left-to-right" evidence="11">
        <dbReference type="Rhea" id="RHEA:61341"/>
    </physiologicalReaction>
</comment>
<evidence type="ECO:0000256" key="3">
    <source>
        <dbReference type="ARBA" id="ARBA00022490"/>
    </source>
</evidence>
<dbReference type="InterPro" id="IPR029045">
    <property type="entry name" value="ClpP/crotonase-like_dom_sf"/>
</dbReference>
<dbReference type="GO" id="GO:0004492">
    <property type="term" value="F:methyl/ethyl malonyl-CoA decarboxylase activity"/>
    <property type="evidence" value="ECO:0007669"/>
    <property type="project" value="UniProtKB-EC"/>
</dbReference>
<gene>
    <name evidence="14" type="ORF">NMOB1V02_LOCUS3746</name>
</gene>
<dbReference type="Pfam" id="PF00378">
    <property type="entry name" value="ECH_1"/>
    <property type="match status" value="1"/>
</dbReference>
<evidence type="ECO:0000256" key="4">
    <source>
        <dbReference type="ARBA" id="ARBA00023239"/>
    </source>
</evidence>
<organism evidence="14">
    <name type="scientific">Notodromas monacha</name>
    <dbReference type="NCBI Taxonomy" id="399045"/>
    <lineage>
        <taxon>Eukaryota</taxon>
        <taxon>Metazoa</taxon>
        <taxon>Ecdysozoa</taxon>
        <taxon>Arthropoda</taxon>
        <taxon>Crustacea</taxon>
        <taxon>Oligostraca</taxon>
        <taxon>Ostracoda</taxon>
        <taxon>Podocopa</taxon>
        <taxon>Podocopida</taxon>
        <taxon>Cypridocopina</taxon>
        <taxon>Cypridoidea</taxon>
        <taxon>Cyprididae</taxon>
        <taxon>Notodromas</taxon>
    </lineage>
</organism>
<evidence type="ECO:0000256" key="6">
    <source>
        <dbReference type="ARBA" id="ARBA00036541"/>
    </source>
</evidence>
<sequence length="302" mass="32124">MQGRDLLGMCALRSRSLSVDAASILKTKEDLRSKYPVGSVDLELDSKSEIAVIRLCHPARRNALSGKMMAELNDRITELKNWKGRGLVLCGGISPSPASFCSGGDLKTMSGIMSEGPSAGMAMCALMQDSMVKLRALPLVSVAVIHGTAIGGGAELTTWCDYRVFTTEGSVSFVQIKMGLTTGWGGGSGLMEILGRRKTLKLLLAGPKISLRCDDAESWGYSDATVSVSPGDDPAEKGKEFLLNSVLNSELDSGVGRAVKKMVASVAVEPCISNSLDKEREVFGEVWGGPVQQAAFAQFLKR</sequence>
<dbReference type="Proteomes" id="UP000678499">
    <property type="component" value="Unassembled WGS sequence"/>
</dbReference>
<evidence type="ECO:0000256" key="10">
    <source>
        <dbReference type="ARBA" id="ARBA00042182"/>
    </source>
</evidence>
<dbReference type="PANTHER" id="PTHR11941:SF27">
    <property type="entry name" value="ETHYLMALONYL-COA DECARBOXYLASE"/>
    <property type="match status" value="1"/>
</dbReference>
<keyword evidence="15" id="KW-1185">Reference proteome</keyword>
<evidence type="ECO:0000256" key="5">
    <source>
        <dbReference type="ARBA" id="ARBA00036343"/>
    </source>
</evidence>
<dbReference type="EC" id="4.1.1.94" evidence="7"/>
<name>A0A7R9BLB9_9CRUS</name>
<keyword evidence="4" id="KW-0456">Lyase</keyword>
<evidence type="ECO:0000256" key="8">
    <source>
        <dbReference type="ARBA" id="ARBA00039903"/>
    </source>
</evidence>
<dbReference type="EMBL" id="CAJPEX010000517">
    <property type="protein sequence ID" value="CAG0916115.1"/>
    <property type="molecule type" value="Genomic_DNA"/>
</dbReference>
<dbReference type="GO" id="GO:0006635">
    <property type="term" value="P:fatty acid beta-oxidation"/>
    <property type="evidence" value="ECO:0007669"/>
    <property type="project" value="TreeGrafter"/>
</dbReference>
<keyword evidence="3" id="KW-0963">Cytoplasm</keyword>
<evidence type="ECO:0000313" key="14">
    <source>
        <dbReference type="EMBL" id="CAD7275963.1"/>
    </source>
</evidence>
<comment type="catalytic activity">
    <reaction evidence="6">
        <text>(2R)-ethylmalonyl-CoA + H(+) = butanoyl-CoA + CO2</text>
        <dbReference type="Rhea" id="RHEA:59540"/>
        <dbReference type="ChEBI" id="CHEBI:15378"/>
        <dbReference type="ChEBI" id="CHEBI:16526"/>
        <dbReference type="ChEBI" id="CHEBI:57371"/>
        <dbReference type="ChEBI" id="CHEBI:85316"/>
        <dbReference type="EC" id="4.1.1.94"/>
    </reaction>
    <physiologicalReaction direction="left-to-right" evidence="6">
        <dbReference type="Rhea" id="RHEA:59541"/>
    </physiologicalReaction>
</comment>
<proteinExistence type="inferred from homology"/>
<evidence type="ECO:0000256" key="11">
    <source>
        <dbReference type="ARBA" id="ARBA00047446"/>
    </source>
</evidence>
<dbReference type="PANTHER" id="PTHR11941">
    <property type="entry name" value="ENOYL-COA HYDRATASE-RELATED"/>
    <property type="match status" value="1"/>
</dbReference>
<dbReference type="Gene3D" id="3.90.226.10">
    <property type="entry name" value="2-enoyl-CoA Hydratase, Chain A, domain 1"/>
    <property type="match status" value="1"/>
</dbReference>
<dbReference type="SUPFAM" id="SSF52096">
    <property type="entry name" value="ClpP/crotonase"/>
    <property type="match status" value="1"/>
</dbReference>
<dbReference type="OrthoDB" id="448450at2759"/>
<evidence type="ECO:0000256" key="7">
    <source>
        <dbReference type="ARBA" id="ARBA00038883"/>
    </source>
</evidence>
<dbReference type="CDD" id="cd06558">
    <property type="entry name" value="crotonase-like"/>
    <property type="match status" value="1"/>
</dbReference>
<comment type="catalytic activity">
    <reaction evidence="5">
        <text>(2S)-ethylmalonyl-CoA + H(+) = butanoyl-CoA + CO2</text>
        <dbReference type="Rhea" id="RHEA:32131"/>
        <dbReference type="ChEBI" id="CHEBI:15378"/>
        <dbReference type="ChEBI" id="CHEBI:16526"/>
        <dbReference type="ChEBI" id="CHEBI:57371"/>
        <dbReference type="ChEBI" id="CHEBI:60909"/>
        <dbReference type="EC" id="4.1.1.94"/>
    </reaction>
    <physiologicalReaction direction="left-to-right" evidence="5">
        <dbReference type="Rhea" id="RHEA:32132"/>
    </physiologicalReaction>
</comment>